<dbReference type="AlphaFoldDB" id="Q0FWQ2"/>
<dbReference type="EMBL" id="AATQ01000001">
    <property type="protein sequence ID" value="EAU48500.1"/>
    <property type="molecule type" value="Genomic_DNA"/>
</dbReference>
<keyword evidence="2" id="KW-1185">Reference proteome</keyword>
<dbReference type="Proteomes" id="UP000006230">
    <property type="component" value="Unassembled WGS sequence"/>
</dbReference>
<comment type="caution">
    <text evidence="1">The sequence shown here is derived from an EMBL/GenBank/DDBJ whole genome shotgun (WGS) entry which is preliminary data.</text>
</comment>
<name>Q0FWQ2_SALBH</name>
<evidence type="ECO:0000313" key="2">
    <source>
        <dbReference type="Proteomes" id="UP000006230"/>
    </source>
</evidence>
<sequence>MATSSMISACSPGETPTLMSSAEAVPAMSASAETTGISRFMGISFLGAFF</sequence>
<dbReference type="HOGENOM" id="CLU_3120881_0_0_5"/>
<reference evidence="1 2" key="1">
    <citation type="journal article" date="2010" name="J. Bacteriol.">
        <title>Genome sequences of Pelagibaca bermudensis HTCC2601T and Maritimibacter alkaliphilus HTCC2654T, the type strains of two marine Roseobacter genera.</title>
        <authorList>
            <person name="Thrash J.C."/>
            <person name="Cho J.C."/>
            <person name="Ferriera S."/>
            <person name="Johnson J."/>
            <person name="Vergin K.L."/>
            <person name="Giovannoni S.J."/>
        </authorList>
    </citation>
    <scope>NUCLEOTIDE SEQUENCE [LARGE SCALE GENOMIC DNA]</scope>
    <source>
        <strain evidence="2">DSM 26914 / JCM 13377 / KCTC 12554 / HTCC2601</strain>
    </source>
</reference>
<gene>
    <name evidence="1" type="ORF">R2601_02968</name>
</gene>
<evidence type="ECO:0000313" key="1">
    <source>
        <dbReference type="EMBL" id="EAU48500.1"/>
    </source>
</evidence>
<organism evidence="1 2">
    <name type="scientific">Salipiger bermudensis (strain DSM 26914 / JCM 13377 / KCTC 12554 / HTCC2601)</name>
    <name type="common">Pelagibaca bermudensis</name>
    <dbReference type="NCBI Taxonomy" id="314265"/>
    <lineage>
        <taxon>Bacteria</taxon>
        <taxon>Pseudomonadati</taxon>
        <taxon>Pseudomonadota</taxon>
        <taxon>Alphaproteobacteria</taxon>
        <taxon>Rhodobacterales</taxon>
        <taxon>Roseobacteraceae</taxon>
        <taxon>Salipiger</taxon>
    </lineage>
</organism>
<proteinExistence type="predicted"/>
<accession>Q0FWQ2</accession>
<protein>
    <submittedName>
        <fullName evidence="1">Uncharacterized protein</fullName>
    </submittedName>
</protein>